<dbReference type="Pfam" id="PF16363">
    <property type="entry name" value="GDP_Man_Dehyd"/>
    <property type="match status" value="1"/>
</dbReference>
<dbReference type="EC" id="4.2.1.45" evidence="2"/>
<dbReference type="InterPro" id="IPR016040">
    <property type="entry name" value="NAD(P)-bd_dom"/>
</dbReference>
<dbReference type="EMBL" id="JBHSMP010000013">
    <property type="protein sequence ID" value="MFC5429155.1"/>
    <property type="molecule type" value="Genomic_DNA"/>
</dbReference>
<dbReference type="SUPFAM" id="SSF51735">
    <property type="entry name" value="NAD(P)-binding Rossmann-fold domains"/>
    <property type="match status" value="1"/>
</dbReference>
<comment type="caution">
    <text evidence="2">The sequence shown here is derived from an EMBL/GenBank/DDBJ whole genome shotgun (WGS) entry which is preliminary data.</text>
</comment>
<accession>A0ABW0J890</accession>
<evidence type="ECO:0000313" key="2">
    <source>
        <dbReference type="EMBL" id="MFC5429155.1"/>
    </source>
</evidence>
<dbReference type="NCBIfam" id="TIGR02622">
    <property type="entry name" value="CDP_4_6_dhtase"/>
    <property type="match status" value="1"/>
</dbReference>
<dbReference type="Gene3D" id="3.90.25.10">
    <property type="entry name" value="UDP-galactose 4-epimerase, domain 1"/>
    <property type="match status" value="1"/>
</dbReference>
<keyword evidence="3" id="KW-1185">Reference proteome</keyword>
<dbReference type="InterPro" id="IPR013445">
    <property type="entry name" value="CDP_4_6_deHydtase"/>
</dbReference>
<name>A0ABW0J890_9BURK</name>
<gene>
    <name evidence="2" type="primary">rfbG</name>
    <name evidence="2" type="ORF">ACFPTO_10115</name>
</gene>
<dbReference type="Gene3D" id="3.40.50.720">
    <property type="entry name" value="NAD(P)-binding Rossmann-like Domain"/>
    <property type="match status" value="1"/>
</dbReference>
<sequence length="358" mass="39970">MVLNQSFWSGRRVFLTGHTGFKGGWLALWLSEMGAEVHGYALAPATTPGFYEVTRLADRLASSTIADIRDADALRLALQAASPEIVLHLAAQPLVRYSYAEPAETYAVNVMGVVNLFEAVRQTPTVRAVLNITTDKCYENREKNEPYAEDETLGGYDPYSSSKACSELVTSAYRRSFFTAQNIALASARAGNVIGGGDWSLDRLVPDFLRAIDAGQPLVIRYPHAVRPWQHVLEPLSGYLQLAEKLHTENNAYAEAWNFGSEDADARSVEWIADRLCALIPGANWHQEKAPQQHEAGILKLSSNKAKQRLNWHPRWTLDEALVHTVDWHLAWREGADMQVFSLMQIDQYGAAQQETQE</sequence>
<feature type="domain" description="NAD(P)-binding" evidence="1">
    <location>
        <begin position="15"/>
        <end position="322"/>
    </location>
</feature>
<dbReference type="Proteomes" id="UP001596103">
    <property type="component" value="Unassembled WGS sequence"/>
</dbReference>
<keyword evidence="2" id="KW-0456">Lyase</keyword>
<evidence type="ECO:0000259" key="1">
    <source>
        <dbReference type="Pfam" id="PF16363"/>
    </source>
</evidence>
<reference evidence="3" key="1">
    <citation type="journal article" date="2019" name="Int. J. Syst. Evol. Microbiol.">
        <title>The Global Catalogue of Microorganisms (GCM) 10K type strain sequencing project: providing services to taxonomists for standard genome sequencing and annotation.</title>
        <authorList>
            <consortium name="The Broad Institute Genomics Platform"/>
            <consortium name="The Broad Institute Genome Sequencing Center for Infectious Disease"/>
            <person name="Wu L."/>
            <person name="Ma J."/>
        </authorList>
    </citation>
    <scope>NUCLEOTIDE SEQUENCE [LARGE SCALE GENOMIC DNA]</scope>
    <source>
        <strain evidence="3">CCUG 56042</strain>
    </source>
</reference>
<organism evidence="2 3">
    <name type="scientific">Paraburkholderia denitrificans</name>
    <dbReference type="NCBI Taxonomy" id="694025"/>
    <lineage>
        <taxon>Bacteria</taxon>
        <taxon>Pseudomonadati</taxon>
        <taxon>Pseudomonadota</taxon>
        <taxon>Betaproteobacteria</taxon>
        <taxon>Burkholderiales</taxon>
        <taxon>Burkholderiaceae</taxon>
        <taxon>Paraburkholderia</taxon>
    </lineage>
</organism>
<proteinExistence type="predicted"/>
<dbReference type="CDD" id="cd05252">
    <property type="entry name" value="CDP_GD_SDR_e"/>
    <property type="match status" value="1"/>
</dbReference>
<dbReference type="GO" id="GO:0047733">
    <property type="term" value="F:CDP-glucose 4,6-dehydratase activity"/>
    <property type="evidence" value="ECO:0007669"/>
    <property type="project" value="UniProtKB-EC"/>
</dbReference>
<protein>
    <submittedName>
        <fullName evidence="2">CDP-glucose 4,6-dehydratase</fullName>
        <ecNumber evidence="2">4.2.1.45</ecNumber>
    </submittedName>
</protein>
<dbReference type="RefSeq" id="WP_377711712.1">
    <property type="nucleotide sequence ID" value="NZ_JBHSMP010000013.1"/>
</dbReference>
<dbReference type="PANTHER" id="PTHR43000">
    <property type="entry name" value="DTDP-D-GLUCOSE 4,6-DEHYDRATASE-RELATED"/>
    <property type="match status" value="1"/>
</dbReference>
<dbReference type="InterPro" id="IPR036291">
    <property type="entry name" value="NAD(P)-bd_dom_sf"/>
</dbReference>
<evidence type="ECO:0000313" key="3">
    <source>
        <dbReference type="Proteomes" id="UP001596103"/>
    </source>
</evidence>